<evidence type="ECO:0000313" key="3">
    <source>
        <dbReference type="Proteomes" id="UP000183610"/>
    </source>
</evidence>
<feature type="transmembrane region" description="Helical" evidence="1">
    <location>
        <begin position="63"/>
        <end position="85"/>
    </location>
</feature>
<feature type="transmembrane region" description="Helical" evidence="1">
    <location>
        <begin position="97"/>
        <end position="120"/>
    </location>
</feature>
<accession>A0AAX2DS09</accession>
<evidence type="ECO:0000313" key="2">
    <source>
        <dbReference type="EMBL" id="SDX16956.1"/>
    </source>
</evidence>
<dbReference type="EMBL" id="FNMX01000012">
    <property type="protein sequence ID" value="SDX16956.1"/>
    <property type="molecule type" value="Genomic_DNA"/>
</dbReference>
<gene>
    <name evidence="2" type="ORF">SAMN05421782_11248</name>
</gene>
<keyword evidence="1" id="KW-0472">Membrane</keyword>
<proteinExistence type="predicted"/>
<feature type="transmembrane region" description="Helical" evidence="1">
    <location>
        <begin position="140"/>
        <end position="160"/>
    </location>
</feature>
<sequence>MISMVENINSSESLNKKYFISLAKTRGSVGALRIQLIALLVLSIIGLIPGIEIHSWYNNIASTILYGMLKFYVVYAIVLNIYFFLVPKKIVYKHQVFNSILLFFTLLIELVILVALSFMISNSKSTGYKSNIADFNATYSMIFLVLIGTVALLTICYNVFWIRKNIRKGFSEQRKVANYLAFSKVFNFNSAWIIFGVVSITGVFFTNFLFILGLLLALVFVLAFTRLLIEIGYLTYLKSVNRDYWEEYKEQKPFSFNGRLRSILRKKYIYVLIGIAIIVGMVKIDEKFALSKTIKNIFGFIVIVILIGFMIILIQWIIKKIKNKHVGRKK</sequence>
<keyword evidence="1" id="KW-0812">Transmembrane</keyword>
<feature type="transmembrane region" description="Helical" evidence="1">
    <location>
        <begin position="208"/>
        <end position="229"/>
    </location>
</feature>
<dbReference type="Proteomes" id="UP000183610">
    <property type="component" value="Unassembled WGS sequence"/>
</dbReference>
<dbReference type="AlphaFoldDB" id="A0AAX2DS09"/>
<comment type="caution">
    <text evidence="2">The sequence shown here is derived from an EMBL/GenBank/DDBJ whole genome shotgun (WGS) entry which is preliminary data.</text>
</comment>
<feature type="transmembrane region" description="Helical" evidence="1">
    <location>
        <begin position="268"/>
        <end position="284"/>
    </location>
</feature>
<name>A0AAX2DS09_LISIV</name>
<evidence type="ECO:0000256" key="1">
    <source>
        <dbReference type="SAM" id="Phobius"/>
    </source>
</evidence>
<keyword evidence="1" id="KW-1133">Transmembrane helix</keyword>
<feature type="transmembrane region" description="Helical" evidence="1">
    <location>
        <begin position="181"/>
        <end position="202"/>
    </location>
</feature>
<reference evidence="2 3" key="1">
    <citation type="submission" date="2016-10" db="EMBL/GenBank/DDBJ databases">
        <authorList>
            <person name="Varghese N."/>
            <person name="Submissions S."/>
        </authorList>
    </citation>
    <scope>NUCLEOTIDE SEQUENCE [LARGE SCALE GENOMIC DNA]</scope>
    <source>
        <strain evidence="2 3">ATCC 49954</strain>
    </source>
</reference>
<protein>
    <submittedName>
        <fullName evidence="2">Uncharacterized protein</fullName>
    </submittedName>
</protein>
<feature type="transmembrane region" description="Helical" evidence="1">
    <location>
        <begin position="296"/>
        <end position="318"/>
    </location>
</feature>
<organism evidence="2 3">
    <name type="scientific">Listeria ivanovii</name>
    <dbReference type="NCBI Taxonomy" id="1638"/>
    <lineage>
        <taxon>Bacteria</taxon>
        <taxon>Bacillati</taxon>
        <taxon>Bacillota</taxon>
        <taxon>Bacilli</taxon>
        <taxon>Bacillales</taxon>
        <taxon>Listeriaceae</taxon>
        <taxon>Listeria</taxon>
    </lineage>
</organism>
<feature type="transmembrane region" description="Helical" evidence="1">
    <location>
        <begin position="36"/>
        <end position="57"/>
    </location>
</feature>